<evidence type="ECO:0000256" key="12">
    <source>
        <dbReference type="RuleBase" id="RU000679"/>
    </source>
</evidence>
<evidence type="ECO:0000313" key="15">
    <source>
        <dbReference type="EMBL" id="KAJ7385429.1"/>
    </source>
</evidence>
<evidence type="ECO:0000256" key="3">
    <source>
        <dbReference type="ARBA" id="ARBA00022461"/>
    </source>
</evidence>
<gene>
    <name evidence="15" type="primary">SCNN1B_11</name>
    <name evidence="15" type="ORF">OS493_016513</name>
</gene>
<dbReference type="EMBL" id="MU825881">
    <property type="protein sequence ID" value="KAJ7385429.1"/>
    <property type="molecule type" value="Genomic_DNA"/>
</dbReference>
<keyword evidence="9" id="KW-0325">Glycoprotein</keyword>
<protein>
    <submittedName>
        <fullName evidence="15">Ligand-gated sodium channel</fullName>
    </submittedName>
</protein>
<proteinExistence type="inferred from homology"/>
<keyword evidence="3 12" id="KW-0894">Sodium channel</keyword>
<dbReference type="Gene3D" id="2.60.470.10">
    <property type="entry name" value="Acid-sensing ion channels like domains"/>
    <property type="match status" value="1"/>
</dbReference>
<dbReference type="GO" id="GO:0005886">
    <property type="term" value="C:plasma membrane"/>
    <property type="evidence" value="ECO:0007669"/>
    <property type="project" value="TreeGrafter"/>
</dbReference>
<feature type="region of interest" description="Disordered" evidence="13">
    <location>
        <begin position="152"/>
        <end position="176"/>
    </location>
</feature>
<dbReference type="Gene3D" id="1.10.287.770">
    <property type="entry name" value="YojJ-like"/>
    <property type="match status" value="1"/>
</dbReference>
<dbReference type="PRINTS" id="PR01078">
    <property type="entry name" value="AMINACHANNEL"/>
</dbReference>
<comment type="caution">
    <text evidence="15">The sequence shown here is derived from an EMBL/GenBank/DDBJ whole genome shotgun (WGS) entry which is preliminary data.</text>
</comment>
<keyword evidence="6" id="KW-0915">Sodium</keyword>
<name>A0A9W9ZQN1_9CNID</name>
<dbReference type="Pfam" id="PF00858">
    <property type="entry name" value="ASC"/>
    <property type="match status" value="1"/>
</dbReference>
<dbReference type="PANTHER" id="PTHR11690:SF248">
    <property type="entry name" value="PICKPOCKET 17, ISOFORM A"/>
    <property type="match status" value="1"/>
</dbReference>
<comment type="similarity">
    <text evidence="12">Belongs to the amiloride-sensitive sodium channel (TC 1.A.6) family.</text>
</comment>
<reference evidence="15" key="1">
    <citation type="submission" date="2023-01" db="EMBL/GenBank/DDBJ databases">
        <title>Genome assembly of the deep-sea coral Lophelia pertusa.</title>
        <authorList>
            <person name="Herrera S."/>
            <person name="Cordes E."/>
        </authorList>
    </citation>
    <scope>NUCLEOTIDE SEQUENCE</scope>
    <source>
        <strain evidence="15">USNM1676648</strain>
        <tissue evidence="15">Polyp</tissue>
    </source>
</reference>
<keyword evidence="10 12" id="KW-0739">Sodium transport</keyword>
<evidence type="ECO:0000256" key="4">
    <source>
        <dbReference type="ARBA" id="ARBA00022692"/>
    </source>
</evidence>
<evidence type="ECO:0000256" key="13">
    <source>
        <dbReference type="SAM" id="MobiDB-lite"/>
    </source>
</evidence>
<comment type="subcellular location">
    <subcellularLocation>
        <location evidence="1">Membrane</location>
        <topology evidence="1">Multi-pass membrane protein</topology>
    </subcellularLocation>
</comment>
<sequence>MLKGHETNNTDIVFEMDHIDSLRKNKEKQEAFKATHEDENKDEEDKRYSIRFLFLDFCEYTSGHGPPRILASPQLIRKIFWTVLFLTALAVSMWQIGTLFETFKERPLSTHVAIKHETSLDFPVITICNFNAVKLGSIDSFPDELKKDIEAETPTNSAELGAGGAGGISRRKRAVTTPTDQTSFNFDSYDEEEEGIEDPDTLDDDFKDNEEMIMIMAQAGAEVLMPLGHQFDDFVLSCTYRGVSCGNFSSVYWTRYWHYAYGNCYVFNGGKDKTGKKAPVLKSNKPGPSHGLNLELNIEQKEYIGAFTEEAGVRIDISNQGEMAFPREKGLSAAPGFATSIGMRKVELSRKDPFNNKRCFNSSTLDSANLYRQFFQVNYSATACKESCLAFNQRKKCKCMEYRFPIPTGTPVCNIFNKAVVDCLSTVQRDFKRNKLNCTLSCPAPCRESLFKLTSSFSAWPSKGYEPFYISKLSAKNKYLDLNFVENPNASSSRDLSSNVLKLNIFYEELNYETIIEERSYELANFVSDIGGSLGLWIGMSVLSFAEVFELLLLIGYALLRKLRTKLSGRIRSSSIPGKGF</sequence>
<evidence type="ECO:0000313" key="16">
    <source>
        <dbReference type="Proteomes" id="UP001163046"/>
    </source>
</evidence>
<feature type="transmembrane region" description="Helical" evidence="14">
    <location>
        <begin position="534"/>
        <end position="560"/>
    </location>
</feature>
<evidence type="ECO:0000256" key="6">
    <source>
        <dbReference type="ARBA" id="ARBA00023053"/>
    </source>
</evidence>
<evidence type="ECO:0000256" key="2">
    <source>
        <dbReference type="ARBA" id="ARBA00022448"/>
    </source>
</evidence>
<keyword evidence="7 12" id="KW-0406">Ion transport</keyword>
<evidence type="ECO:0000256" key="7">
    <source>
        <dbReference type="ARBA" id="ARBA00023065"/>
    </source>
</evidence>
<dbReference type="GO" id="GO:0015280">
    <property type="term" value="F:ligand-gated sodium channel activity"/>
    <property type="evidence" value="ECO:0007669"/>
    <property type="project" value="TreeGrafter"/>
</dbReference>
<dbReference type="OrthoDB" id="5971051at2759"/>
<keyword evidence="2 12" id="KW-0813">Transport</keyword>
<evidence type="ECO:0000256" key="5">
    <source>
        <dbReference type="ARBA" id="ARBA00022989"/>
    </source>
</evidence>
<evidence type="ECO:0000256" key="9">
    <source>
        <dbReference type="ARBA" id="ARBA00023180"/>
    </source>
</evidence>
<evidence type="ECO:0000256" key="11">
    <source>
        <dbReference type="ARBA" id="ARBA00023303"/>
    </source>
</evidence>
<evidence type="ECO:0000256" key="1">
    <source>
        <dbReference type="ARBA" id="ARBA00004141"/>
    </source>
</evidence>
<dbReference type="FunFam" id="1.10.287.770:FF:000001">
    <property type="entry name" value="Acid-sensing ion channel subunit 1"/>
    <property type="match status" value="1"/>
</dbReference>
<accession>A0A9W9ZQN1</accession>
<evidence type="ECO:0000256" key="14">
    <source>
        <dbReference type="SAM" id="Phobius"/>
    </source>
</evidence>
<dbReference type="InterPro" id="IPR001873">
    <property type="entry name" value="ENaC"/>
</dbReference>
<keyword evidence="16" id="KW-1185">Reference proteome</keyword>
<dbReference type="Proteomes" id="UP001163046">
    <property type="component" value="Unassembled WGS sequence"/>
</dbReference>
<keyword evidence="4 12" id="KW-0812">Transmembrane</keyword>
<keyword evidence="5 14" id="KW-1133">Transmembrane helix</keyword>
<feature type="transmembrane region" description="Helical" evidence="14">
    <location>
        <begin position="79"/>
        <end position="100"/>
    </location>
</feature>
<evidence type="ECO:0000256" key="10">
    <source>
        <dbReference type="ARBA" id="ARBA00023201"/>
    </source>
</evidence>
<dbReference type="PANTHER" id="PTHR11690">
    <property type="entry name" value="AMILORIDE-SENSITIVE SODIUM CHANNEL-RELATED"/>
    <property type="match status" value="1"/>
</dbReference>
<dbReference type="AlphaFoldDB" id="A0A9W9ZQN1"/>
<organism evidence="15 16">
    <name type="scientific">Desmophyllum pertusum</name>
    <dbReference type="NCBI Taxonomy" id="174260"/>
    <lineage>
        <taxon>Eukaryota</taxon>
        <taxon>Metazoa</taxon>
        <taxon>Cnidaria</taxon>
        <taxon>Anthozoa</taxon>
        <taxon>Hexacorallia</taxon>
        <taxon>Scleractinia</taxon>
        <taxon>Caryophylliina</taxon>
        <taxon>Caryophylliidae</taxon>
        <taxon>Desmophyllum</taxon>
    </lineage>
</organism>
<keyword evidence="11 12" id="KW-0407">Ion channel</keyword>
<evidence type="ECO:0000256" key="8">
    <source>
        <dbReference type="ARBA" id="ARBA00023136"/>
    </source>
</evidence>
<keyword evidence="8 14" id="KW-0472">Membrane</keyword>